<organism evidence="1">
    <name type="scientific">Siphoviridae sp. ctnsL8</name>
    <dbReference type="NCBI Taxonomy" id="2825666"/>
    <lineage>
        <taxon>Viruses</taxon>
        <taxon>Duplodnaviria</taxon>
        <taxon>Heunggongvirae</taxon>
        <taxon>Uroviricota</taxon>
        <taxon>Caudoviricetes</taxon>
    </lineage>
</organism>
<proteinExistence type="predicted"/>
<sequence length="223" mass="25545">MKIKNEAELLSMFCDKSYSNPLRSNPFFNMKCNEVWGTDGYVLIRIKPERLVGEYPKGELNLPPLECPCKKKITIEAINKALGECPKVDEEIIIQDAIECKECDGSGEVYWEYTDNNCYTHEHLDECPVCNGTGELEPEKTKKTGRQITKEDAVINIGNGYFFAKNICKLKSAMDFLDITSVELIYNHYRNASEFVIDEDIRIELAPMSFDHTYECDAKLELI</sequence>
<dbReference type="EMBL" id="BK015467">
    <property type="protein sequence ID" value="DAE08297.1"/>
    <property type="molecule type" value="Genomic_DNA"/>
</dbReference>
<evidence type="ECO:0000313" key="1">
    <source>
        <dbReference type="EMBL" id="DAE08297.1"/>
    </source>
</evidence>
<dbReference type="SUPFAM" id="SSF57938">
    <property type="entry name" value="DnaJ/Hsp40 cysteine-rich domain"/>
    <property type="match status" value="1"/>
</dbReference>
<accession>A0A8S5PPE0</accession>
<dbReference type="Gene3D" id="6.20.20.10">
    <property type="match status" value="1"/>
</dbReference>
<name>A0A8S5PPE0_9CAUD</name>
<protein>
    <submittedName>
        <fullName evidence="1">Uncharacterized protein</fullName>
    </submittedName>
</protein>
<dbReference type="InterPro" id="IPR036410">
    <property type="entry name" value="HSP_DnaJ_Cys-rich_dom_sf"/>
</dbReference>
<reference evidence="1" key="1">
    <citation type="journal article" date="2021" name="Proc. Natl. Acad. Sci. U.S.A.">
        <title>A Catalog of Tens of Thousands of Viruses from Human Metagenomes Reveals Hidden Associations with Chronic Diseases.</title>
        <authorList>
            <person name="Tisza M.J."/>
            <person name="Buck C.B."/>
        </authorList>
    </citation>
    <scope>NUCLEOTIDE SEQUENCE</scope>
    <source>
        <strain evidence="1">CtnsL8</strain>
    </source>
</reference>